<keyword evidence="4" id="KW-1185">Reference proteome</keyword>
<protein>
    <submittedName>
        <fullName evidence="3">Btb (Poz) domain-containing 2a-related</fullName>
    </submittedName>
</protein>
<dbReference type="CDD" id="cd18186">
    <property type="entry name" value="BTB_POZ_ZBTB_KLHL-like"/>
    <property type="match status" value="1"/>
</dbReference>
<dbReference type="InterPro" id="IPR011333">
    <property type="entry name" value="SKP1/BTB/POZ_sf"/>
</dbReference>
<sequence length="494" mass="56151">MYHTYQTPIALSFADLVNSPKFSDITFYVGSSGKRMYGHQVFLAHSSKFFEKLLFPDDPNNSGKIIEIEIQDVDPSIFYLLLNFCYTGIVTLSQINSPTIFLLAKQFKIQKLIDLCLFFWKDHPSVGIQNRNKNNVPIRIETRNQNQTTNRNTNTNTNTKTNTNTNKNFNILSNQTQKENPPNSLHQKHLKSQGQNLNQNNAFTLNSFNKRDQQTHNQNNSNYQNRNKNLNFQSNHNLVTHIKNTKSKNQNSYNNQNQKKQFNVGILASDKEEECIQDVVRSINSGEFSCNIVVINTSYKSPVSSELRKYDALFVYSANSPFTNPKELGNNLNKYLNEGGGIVLCALNALELGGDNQLGGQITVPTILPINKQRVVKPPSDRQSLGSIWETAHPILKQVKSFDGGKNSLRIDVKKSNKCGRIIALWTDKTILIVENNHSAIHRFVILNFFPASNRINSECWDKNTDGDKIIANSIEYVARNSKVFKSQITNRLL</sequence>
<feature type="region of interest" description="Disordered" evidence="1">
    <location>
        <begin position="137"/>
        <end position="168"/>
    </location>
</feature>
<dbReference type="Proteomes" id="UP001150062">
    <property type="component" value="Unassembled WGS sequence"/>
</dbReference>
<dbReference type="Pfam" id="PF00651">
    <property type="entry name" value="BTB"/>
    <property type="match status" value="1"/>
</dbReference>
<comment type="caution">
    <text evidence="3">The sequence shown here is derived from an EMBL/GenBank/DDBJ whole genome shotgun (WGS) entry which is preliminary data.</text>
</comment>
<feature type="compositionally biased region" description="Low complexity" evidence="1">
    <location>
        <begin position="143"/>
        <end position="168"/>
    </location>
</feature>
<dbReference type="InterPro" id="IPR000210">
    <property type="entry name" value="BTB/POZ_dom"/>
</dbReference>
<organism evidence="3 4">
    <name type="scientific">Anaeramoeba flamelloides</name>
    <dbReference type="NCBI Taxonomy" id="1746091"/>
    <lineage>
        <taxon>Eukaryota</taxon>
        <taxon>Metamonada</taxon>
        <taxon>Anaeramoebidae</taxon>
        <taxon>Anaeramoeba</taxon>
    </lineage>
</organism>
<dbReference type="PROSITE" id="PS50097">
    <property type="entry name" value="BTB"/>
    <property type="match status" value="1"/>
</dbReference>
<accession>A0ABQ8Y2K7</accession>
<reference evidence="3" key="1">
    <citation type="submission" date="2022-08" db="EMBL/GenBank/DDBJ databases">
        <title>Novel sulfate-reducing endosymbionts in the free-living metamonad Anaeramoeba.</title>
        <authorList>
            <person name="Jerlstrom-Hultqvist J."/>
            <person name="Cepicka I."/>
            <person name="Gallot-Lavallee L."/>
            <person name="Salas-Leiva D."/>
            <person name="Curtis B.A."/>
            <person name="Zahonova K."/>
            <person name="Pipaliya S."/>
            <person name="Dacks J."/>
            <person name="Roger A.J."/>
        </authorList>
    </citation>
    <scope>NUCLEOTIDE SEQUENCE</scope>
    <source>
        <strain evidence="3">Schooner1</strain>
    </source>
</reference>
<dbReference type="SUPFAM" id="SSF54695">
    <property type="entry name" value="POZ domain"/>
    <property type="match status" value="1"/>
</dbReference>
<dbReference type="Gene3D" id="3.30.710.10">
    <property type="entry name" value="Potassium Channel Kv1.1, Chain A"/>
    <property type="match status" value="1"/>
</dbReference>
<gene>
    <name evidence="3" type="ORF">M0813_26034</name>
</gene>
<dbReference type="InterPro" id="IPR051481">
    <property type="entry name" value="BTB-POZ/Galectin-3-binding"/>
</dbReference>
<evidence type="ECO:0000313" key="3">
    <source>
        <dbReference type="EMBL" id="KAJ6238805.1"/>
    </source>
</evidence>
<dbReference type="EMBL" id="JAOAOG010000232">
    <property type="protein sequence ID" value="KAJ6238805.1"/>
    <property type="molecule type" value="Genomic_DNA"/>
</dbReference>
<dbReference type="PANTHER" id="PTHR24410:SF23">
    <property type="entry name" value="BTB DOMAIN-CONTAINING PROTEIN-RELATED"/>
    <property type="match status" value="1"/>
</dbReference>
<evidence type="ECO:0000313" key="4">
    <source>
        <dbReference type="Proteomes" id="UP001150062"/>
    </source>
</evidence>
<name>A0ABQ8Y2K7_9EUKA</name>
<dbReference type="PANTHER" id="PTHR24410">
    <property type="entry name" value="HL07962P-RELATED"/>
    <property type="match status" value="1"/>
</dbReference>
<feature type="domain" description="BTB" evidence="2">
    <location>
        <begin position="23"/>
        <end position="94"/>
    </location>
</feature>
<evidence type="ECO:0000259" key="2">
    <source>
        <dbReference type="PROSITE" id="PS50097"/>
    </source>
</evidence>
<proteinExistence type="predicted"/>
<dbReference type="SMART" id="SM00225">
    <property type="entry name" value="BTB"/>
    <property type="match status" value="1"/>
</dbReference>
<evidence type="ECO:0000256" key="1">
    <source>
        <dbReference type="SAM" id="MobiDB-lite"/>
    </source>
</evidence>